<evidence type="ECO:0000313" key="11">
    <source>
        <dbReference type="Proteomes" id="UP001595969"/>
    </source>
</evidence>
<evidence type="ECO:0000256" key="6">
    <source>
        <dbReference type="ARBA" id="ARBA00039147"/>
    </source>
</evidence>
<dbReference type="CDD" id="cd08170">
    <property type="entry name" value="GlyDH"/>
    <property type="match status" value="1"/>
</dbReference>
<keyword evidence="4" id="KW-0520">NAD</keyword>
<dbReference type="NCBIfam" id="NF006941">
    <property type="entry name" value="PRK09423.1"/>
    <property type="match status" value="1"/>
</dbReference>
<evidence type="ECO:0000256" key="5">
    <source>
        <dbReference type="ARBA" id="ARBA00037918"/>
    </source>
</evidence>
<keyword evidence="11" id="KW-1185">Reference proteome</keyword>
<dbReference type="Pfam" id="PF00465">
    <property type="entry name" value="Fe-ADH"/>
    <property type="match status" value="1"/>
</dbReference>
<gene>
    <name evidence="10" type="ORF">ACFO5I_11130</name>
</gene>
<organism evidence="10 11">
    <name type="scientific">Enterococcus lemanii</name>
    <dbReference type="NCBI Taxonomy" id="1159752"/>
    <lineage>
        <taxon>Bacteria</taxon>
        <taxon>Bacillati</taxon>
        <taxon>Bacillota</taxon>
        <taxon>Bacilli</taxon>
        <taxon>Lactobacillales</taxon>
        <taxon>Enterococcaceae</taxon>
        <taxon>Enterococcus</taxon>
    </lineage>
</organism>
<evidence type="ECO:0000256" key="8">
    <source>
        <dbReference type="ARBA" id="ARBA00049006"/>
    </source>
</evidence>
<dbReference type="Gene3D" id="3.40.50.1970">
    <property type="match status" value="1"/>
</dbReference>
<comment type="pathway">
    <text evidence="5">Polyol metabolism; glycerol fermentation; glycerone phosphate from glycerol (oxidative route): step 1/2.</text>
</comment>
<comment type="catalytic activity">
    <reaction evidence="8">
        <text>glycerol + NAD(+) = dihydroxyacetone + NADH + H(+)</text>
        <dbReference type="Rhea" id="RHEA:13769"/>
        <dbReference type="ChEBI" id="CHEBI:15378"/>
        <dbReference type="ChEBI" id="CHEBI:16016"/>
        <dbReference type="ChEBI" id="CHEBI:17754"/>
        <dbReference type="ChEBI" id="CHEBI:57540"/>
        <dbReference type="ChEBI" id="CHEBI:57945"/>
        <dbReference type="EC" id="1.1.1.6"/>
    </reaction>
</comment>
<dbReference type="InterPro" id="IPR016205">
    <property type="entry name" value="Glycerol_DH"/>
</dbReference>
<comment type="similarity">
    <text evidence="1">Belongs to the iron-containing alcohol dehydrogenase family.</text>
</comment>
<evidence type="ECO:0000256" key="2">
    <source>
        <dbReference type="ARBA" id="ARBA00022723"/>
    </source>
</evidence>
<dbReference type="RefSeq" id="WP_204653052.1">
    <property type="nucleotide sequence ID" value="NZ_JAFBFD010000004.1"/>
</dbReference>
<dbReference type="SUPFAM" id="SSF56796">
    <property type="entry name" value="Dehydroquinate synthase-like"/>
    <property type="match status" value="1"/>
</dbReference>
<dbReference type="PANTHER" id="PTHR43616">
    <property type="entry name" value="GLYCEROL DEHYDROGENASE"/>
    <property type="match status" value="1"/>
</dbReference>
<keyword evidence="2" id="KW-0479">Metal-binding</keyword>
<name>A0ABV9MZU6_9ENTE</name>
<dbReference type="InterPro" id="IPR001670">
    <property type="entry name" value="ADH_Fe/GldA"/>
</dbReference>
<comment type="caution">
    <text evidence="10">The sequence shown here is derived from an EMBL/GenBank/DDBJ whole genome shotgun (WGS) entry which is preliminary data.</text>
</comment>
<evidence type="ECO:0000256" key="7">
    <source>
        <dbReference type="ARBA" id="ARBA00040132"/>
    </source>
</evidence>
<reference evidence="11" key="1">
    <citation type="journal article" date="2019" name="Int. J. Syst. Evol. Microbiol.">
        <title>The Global Catalogue of Microorganisms (GCM) 10K type strain sequencing project: providing services to taxonomists for standard genome sequencing and annotation.</title>
        <authorList>
            <consortium name="The Broad Institute Genomics Platform"/>
            <consortium name="The Broad Institute Genome Sequencing Center for Infectious Disease"/>
            <person name="Wu L."/>
            <person name="Ma J."/>
        </authorList>
    </citation>
    <scope>NUCLEOTIDE SEQUENCE [LARGE SCALE GENOMIC DNA]</scope>
    <source>
        <strain evidence="11">CGMCC 1.19032</strain>
    </source>
</reference>
<dbReference type="PANTHER" id="PTHR43616:SF5">
    <property type="entry name" value="GLYCEROL DEHYDROGENASE 1"/>
    <property type="match status" value="1"/>
</dbReference>
<sequence>MQKVFISPLKYVQGEGVLTNELRHLEKLGNHFLLLCDTFVYELVGEKLQADLTKKGRQVTPVAFNGETSMNEIKRVSEIARQNQVAVIIGLGGGKTIDAAKAIGDTLDLPVAILPTVASTDAPTSAISVIYTEAGLFDRYVFYKRNPVLVLVDTGIIAKAPARLLAAGIGDALATWVEVRAIVKNNSETLAGGRPTLAAQAIAQKCEEVLFANAEQAMLDCEKNQVTPALEAVVEANTLLSGLGFESGGLALAHAIHNGFTAIPGPIHALSHGEKVAYGTLVQLMLEGAPIEELNRYVTLYRKIGLPTTLEDLNLTDVTYANLLKVGELATKENETSQRVDFAVDAKKVTEALFAVDAYVRREFE</sequence>
<dbReference type="Gene3D" id="1.20.1090.10">
    <property type="entry name" value="Dehydroquinate synthase-like - alpha domain"/>
    <property type="match status" value="1"/>
</dbReference>
<dbReference type="Proteomes" id="UP001595969">
    <property type="component" value="Unassembled WGS sequence"/>
</dbReference>
<evidence type="ECO:0000256" key="3">
    <source>
        <dbReference type="ARBA" id="ARBA00023002"/>
    </source>
</evidence>
<evidence type="ECO:0000313" key="10">
    <source>
        <dbReference type="EMBL" id="MFC4720275.1"/>
    </source>
</evidence>
<dbReference type="PIRSF" id="PIRSF000112">
    <property type="entry name" value="Glycerol_dehydrogenase"/>
    <property type="match status" value="1"/>
</dbReference>
<dbReference type="PROSITE" id="PS00913">
    <property type="entry name" value="ADH_IRON_1"/>
    <property type="match status" value="1"/>
</dbReference>
<proteinExistence type="inferred from homology"/>
<dbReference type="EMBL" id="JBHSGS010000061">
    <property type="protein sequence ID" value="MFC4720275.1"/>
    <property type="molecule type" value="Genomic_DNA"/>
</dbReference>
<evidence type="ECO:0000256" key="1">
    <source>
        <dbReference type="ARBA" id="ARBA00007358"/>
    </source>
</evidence>
<dbReference type="InterPro" id="IPR018211">
    <property type="entry name" value="ADH_Fe_CS"/>
</dbReference>
<accession>A0ABV9MZU6</accession>
<dbReference type="EC" id="1.1.1.6" evidence="6"/>
<keyword evidence="3 10" id="KW-0560">Oxidoreductase</keyword>
<evidence type="ECO:0000259" key="9">
    <source>
        <dbReference type="Pfam" id="PF00465"/>
    </source>
</evidence>
<protein>
    <recommendedName>
        <fullName evidence="7">Glycerol dehydrogenase</fullName>
        <ecNumber evidence="6">1.1.1.6</ecNumber>
    </recommendedName>
</protein>
<dbReference type="GO" id="GO:0008888">
    <property type="term" value="F:glycerol dehydrogenase (NAD+) activity"/>
    <property type="evidence" value="ECO:0007669"/>
    <property type="project" value="UniProtKB-EC"/>
</dbReference>
<feature type="domain" description="Alcohol dehydrogenase iron-type/glycerol dehydrogenase GldA" evidence="9">
    <location>
        <begin position="8"/>
        <end position="154"/>
    </location>
</feature>
<evidence type="ECO:0000256" key="4">
    <source>
        <dbReference type="ARBA" id="ARBA00023027"/>
    </source>
</evidence>